<evidence type="ECO:0000259" key="9">
    <source>
        <dbReference type="PROSITE" id="PS50042"/>
    </source>
</evidence>
<organism evidence="10 11">
    <name type="scientific">Legionella busanensis</name>
    <dbReference type="NCBI Taxonomy" id="190655"/>
    <lineage>
        <taxon>Bacteria</taxon>
        <taxon>Pseudomonadati</taxon>
        <taxon>Pseudomonadota</taxon>
        <taxon>Gammaproteobacteria</taxon>
        <taxon>Legionellales</taxon>
        <taxon>Legionellaceae</taxon>
        <taxon>Legionella</taxon>
    </lineage>
</organism>
<evidence type="ECO:0000256" key="6">
    <source>
        <dbReference type="ARBA" id="ARBA00023136"/>
    </source>
</evidence>
<comment type="subcellular location">
    <subcellularLocation>
        <location evidence="1">Membrane</location>
        <topology evidence="1">Multi-pass membrane protein</topology>
    </subcellularLocation>
</comment>
<proteinExistence type="predicted"/>
<reference evidence="10 11" key="1">
    <citation type="submission" date="2018-06" db="EMBL/GenBank/DDBJ databases">
        <authorList>
            <consortium name="Pathogen Informatics"/>
            <person name="Doyle S."/>
        </authorList>
    </citation>
    <scope>NUCLEOTIDE SEQUENCE [LARGE SCALE GENOMIC DNA]</scope>
    <source>
        <strain evidence="10 11">NCTC13316</strain>
    </source>
</reference>
<dbReference type="InterPro" id="IPR000595">
    <property type="entry name" value="cNMP-bd_dom"/>
</dbReference>
<evidence type="ECO:0000256" key="1">
    <source>
        <dbReference type="ARBA" id="ARBA00004141"/>
    </source>
</evidence>
<sequence length="147" mass="16630">MILLEKMTLLRKVDIFKNLSDELLIEIAGRVTEEYARAGTTIVKKGELGDVLYIIVSGRVNVQNDHRVLTTLGDKEIFGELAVLSPQPRTESVTAAENCVLLKLKRYHLFEYMDLNLTISIIDALCQRIRAMAKQIDKLSKKNNQIA</sequence>
<gene>
    <name evidence="10" type="ORF">NCTC13316_02347</name>
</gene>
<keyword evidence="4" id="KW-1133">Transmembrane helix</keyword>
<evidence type="ECO:0000313" key="10">
    <source>
        <dbReference type="EMBL" id="STX52243.1"/>
    </source>
</evidence>
<dbReference type="GO" id="GO:0044877">
    <property type="term" value="F:protein-containing complex binding"/>
    <property type="evidence" value="ECO:0007669"/>
    <property type="project" value="TreeGrafter"/>
</dbReference>
<dbReference type="Pfam" id="PF00027">
    <property type="entry name" value="cNMP_binding"/>
    <property type="match status" value="1"/>
</dbReference>
<protein>
    <submittedName>
        <fullName evidence="10">Cyclic nucleotide-binding protein</fullName>
    </submittedName>
</protein>
<dbReference type="InterPro" id="IPR018490">
    <property type="entry name" value="cNMP-bd_dom_sf"/>
</dbReference>
<dbReference type="PROSITE" id="PS00888">
    <property type="entry name" value="CNMP_BINDING_1"/>
    <property type="match status" value="1"/>
</dbReference>
<evidence type="ECO:0000256" key="8">
    <source>
        <dbReference type="ARBA" id="ARBA00023303"/>
    </source>
</evidence>
<keyword evidence="3" id="KW-0812">Transmembrane</keyword>
<dbReference type="Gene3D" id="2.60.120.10">
    <property type="entry name" value="Jelly Rolls"/>
    <property type="match status" value="1"/>
</dbReference>
<dbReference type="Proteomes" id="UP000254794">
    <property type="component" value="Unassembled WGS sequence"/>
</dbReference>
<dbReference type="AlphaFoldDB" id="A0A378JPP1"/>
<dbReference type="InterPro" id="IPR018488">
    <property type="entry name" value="cNMP-bd_CS"/>
</dbReference>
<dbReference type="InterPro" id="IPR014710">
    <property type="entry name" value="RmlC-like_jellyroll"/>
</dbReference>
<evidence type="ECO:0000256" key="7">
    <source>
        <dbReference type="ARBA" id="ARBA00023286"/>
    </source>
</evidence>
<dbReference type="SMART" id="SM00100">
    <property type="entry name" value="cNMP"/>
    <property type="match status" value="1"/>
</dbReference>
<dbReference type="SUPFAM" id="SSF51206">
    <property type="entry name" value="cAMP-binding domain-like"/>
    <property type="match status" value="1"/>
</dbReference>
<dbReference type="EMBL" id="UGOD01000001">
    <property type="protein sequence ID" value="STX52243.1"/>
    <property type="molecule type" value="Genomic_DNA"/>
</dbReference>
<evidence type="ECO:0000256" key="5">
    <source>
        <dbReference type="ARBA" id="ARBA00023065"/>
    </source>
</evidence>
<name>A0A378JPP1_9GAMM</name>
<feature type="domain" description="Cyclic nucleotide-binding" evidence="9">
    <location>
        <begin position="15"/>
        <end position="106"/>
    </location>
</feature>
<keyword evidence="8" id="KW-0407">Ion channel</keyword>
<dbReference type="PANTHER" id="PTHR45638">
    <property type="entry name" value="CYCLIC NUCLEOTIDE-GATED CATION CHANNEL SUBUNIT A"/>
    <property type="match status" value="1"/>
</dbReference>
<keyword evidence="5" id="KW-0406">Ion transport</keyword>
<dbReference type="CDD" id="cd00038">
    <property type="entry name" value="CAP_ED"/>
    <property type="match status" value="1"/>
</dbReference>
<evidence type="ECO:0000256" key="2">
    <source>
        <dbReference type="ARBA" id="ARBA00022448"/>
    </source>
</evidence>
<keyword evidence="11" id="KW-1185">Reference proteome</keyword>
<keyword evidence="2" id="KW-0813">Transport</keyword>
<evidence type="ECO:0000313" key="11">
    <source>
        <dbReference type="Proteomes" id="UP000254794"/>
    </source>
</evidence>
<dbReference type="GO" id="GO:0005221">
    <property type="term" value="F:intracellularly cyclic nucleotide-activated monoatomic cation channel activity"/>
    <property type="evidence" value="ECO:0007669"/>
    <property type="project" value="InterPro"/>
</dbReference>
<dbReference type="InterPro" id="IPR050866">
    <property type="entry name" value="CNG_cation_channel"/>
</dbReference>
<evidence type="ECO:0000256" key="4">
    <source>
        <dbReference type="ARBA" id="ARBA00022989"/>
    </source>
</evidence>
<dbReference type="PROSITE" id="PS50042">
    <property type="entry name" value="CNMP_BINDING_3"/>
    <property type="match status" value="1"/>
</dbReference>
<dbReference type="GO" id="GO:0016020">
    <property type="term" value="C:membrane"/>
    <property type="evidence" value="ECO:0007669"/>
    <property type="project" value="UniProtKB-SubCell"/>
</dbReference>
<accession>A0A378JPP1</accession>
<dbReference type="PRINTS" id="PR00103">
    <property type="entry name" value="CAMPKINASE"/>
</dbReference>
<evidence type="ECO:0000256" key="3">
    <source>
        <dbReference type="ARBA" id="ARBA00022692"/>
    </source>
</evidence>
<dbReference type="PANTHER" id="PTHR45638:SF11">
    <property type="entry name" value="CYCLIC NUCLEOTIDE-GATED CATION CHANNEL SUBUNIT A"/>
    <property type="match status" value="1"/>
</dbReference>
<keyword evidence="6" id="KW-0472">Membrane</keyword>
<keyword evidence="7" id="KW-1071">Ligand-gated ion channel</keyword>